<dbReference type="Pfam" id="PF03819">
    <property type="entry name" value="MazG"/>
    <property type="match status" value="1"/>
</dbReference>
<dbReference type="OrthoDB" id="5916960at2"/>
<dbReference type="GO" id="GO:0046081">
    <property type="term" value="P:dUTP catabolic process"/>
    <property type="evidence" value="ECO:0007669"/>
    <property type="project" value="TreeGrafter"/>
</dbReference>
<dbReference type="RefSeq" id="WP_082050704.1">
    <property type="nucleotide sequence ID" value="NZ_CP020614.1"/>
</dbReference>
<dbReference type="KEGG" id="tmc:LMI_1042"/>
<dbReference type="GO" id="GO:0047429">
    <property type="term" value="F:nucleoside triphosphate diphosphatase activity"/>
    <property type="evidence" value="ECO:0007669"/>
    <property type="project" value="InterPro"/>
</dbReference>
<dbReference type="InterPro" id="IPR011551">
    <property type="entry name" value="NTP_PyrPHydrolase_MazG"/>
</dbReference>
<evidence type="ECO:0000313" key="2">
    <source>
        <dbReference type="EMBL" id="CEG60357.1"/>
    </source>
</evidence>
<gene>
    <name evidence="2" type="ORF">LMI_1042</name>
    <name evidence="3" type="ORF">SAMN02982997_02687</name>
</gene>
<sequence length="276" mass="31445">MGYQIDLISPEKAEQLCCKIIANLPEYFGIPEANASYTSGVRTNINFAAQLDGVYIGLLSLNFPYPSNSNIYWMGVMREYQHQGIGRLLLQEASAYAVKAQAKTMTVETLSPGEKDENYLKTYQFYQKHGFSPLFNLKPTDYQWNMVYLFKQLNSPLQELIVIEREARDYGFDWPNHEMIIEQAISECEEIKEAIAGNEPKYRIQEEIGDLLHTAISLCLFAGFDPDLTLAQIVTKFTARMCSLQAIAKEQGLTTLKGQPTELMIELWNKAKRVGR</sequence>
<dbReference type="InterPro" id="IPR004518">
    <property type="entry name" value="MazG-like_dom"/>
</dbReference>
<dbReference type="SUPFAM" id="SSF55729">
    <property type="entry name" value="Acyl-CoA N-acyltransferases (Nat)"/>
    <property type="match status" value="1"/>
</dbReference>
<dbReference type="InterPro" id="IPR000182">
    <property type="entry name" value="GNAT_dom"/>
</dbReference>
<dbReference type="GO" id="GO:0006203">
    <property type="term" value="P:dGTP catabolic process"/>
    <property type="evidence" value="ECO:0007669"/>
    <property type="project" value="TreeGrafter"/>
</dbReference>
<dbReference type="PROSITE" id="PS51186">
    <property type="entry name" value="GNAT"/>
    <property type="match status" value="1"/>
</dbReference>
<dbReference type="AlphaFoldDB" id="A0A098GED3"/>
<dbReference type="Gene3D" id="3.40.630.30">
    <property type="match status" value="1"/>
</dbReference>
<evidence type="ECO:0000313" key="3">
    <source>
        <dbReference type="EMBL" id="SCY72836.1"/>
    </source>
</evidence>
<accession>A0A098GED3</accession>
<dbReference type="InterPro" id="IPR016181">
    <property type="entry name" value="Acyl_CoA_acyltransferase"/>
</dbReference>
<dbReference type="Proteomes" id="UP000182998">
    <property type="component" value="Unassembled WGS sequence"/>
</dbReference>
<dbReference type="HOGENOM" id="CLU_996751_0_0_6"/>
<evidence type="ECO:0000313" key="4">
    <source>
        <dbReference type="Proteomes" id="UP000032414"/>
    </source>
</evidence>
<dbReference type="Proteomes" id="UP000032414">
    <property type="component" value="Chromosome I"/>
</dbReference>
<proteinExistence type="predicted"/>
<evidence type="ECO:0000313" key="5">
    <source>
        <dbReference type="Proteomes" id="UP000182998"/>
    </source>
</evidence>
<dbReference type="CDD" id="cd11529">
    <property type="entry name" value="NTP-PPase_MazG_Cterm"/>
    <property type="match status" value="1"/>
</dbReference>
<dbReference type="CDD" id="cd04301">
    <property type="entry name" value="NAT_SF"/>
    <property type="match status" value="1"/>
</dbReference>
<evidence type="ECO:0000259" key="1">
    <source>
        <dbReference type="PROSITE" id="PS51186"/>
    </source>
</evidence>
<dbReference type="SUPFAM" id="SSF101386">
    <property type="entry name" value="all-alpha NTP pyrophosphatases"/>
    <property type="match status" value="1"/>
</dbReference>
<dbReference type="GO" id="GO:0046061">
    <property type="term" value="P:dATP catabolic process"/>
    <property type="evidence" value="ECO:0007669"/>
    <property type="project" value="TreeGrafter"/>
</dbReference>
<reference evidence="2" key="1">
    <citation type="submission" date="2014-09" db="EMBL/GenBank/DDBJ databases">
        <authorList>
            <person name="GOMEZ-VALERO Laura"/>
        </authorList>
    </citation>
    <scope>NUCLEOTIDE SEQUENCE</scope>
    <source>
        <strain evidence="2">ATCC33218</strain>
    </source>
</reference>
<protein>
    <submittedName>
        <fullName evidence="3">MazG nucleotide pyrophosphohydrolase domain-containing protein</fullName>
    </submittedName>
    <submittedName>
        <fullName evidence="2">Putative N-acyltransferase</fullName>
    </submittedName>
</protein>
<dbReference type="GO" id="GO:0046052">
    <property type="term" value="P:UTP catabolic process"/>
    <property type="evidence" value="ECO:0007669"/>
    <property type="project" value="TreeGrafter"/>
</dbReference>
<dbReference type="Gene3D" id="1.10.287.1080">
    <property type="entry name" value="MazG-like"/>
    <property type="match status" value="1"/>
</dbReference>
<reference evidence="4" key="2">
    <citation type="submission" date="2014-09" db="EMBL/GenBank/DDBJ databases">
        <authorList>
            <person name="Gomez-Valero L."/>
        </authorList>
    </citation>
    <scope>NUCLEOTIDE SEQUENCE [LARGE SCALE GENOMIC DNA]</scope>
    <source>
        <strain evidence="4">ATCC33218</strain>
    </source>
</reference>
<dbReference type="GO" id="GO:0046047">
    <property type="term" value="P:TTP catabolic process"/>
    <property type="evidence" value="ECO:0007669"/>
    <property type="project" value="TreeGrafter"/>
</dbReference>
<organism evidence="2 4">
    <name type="scientific">Legionella micdadei</name>
    <name type="common">Tatlockia micdadei</name>
    <dbReference type="NCBI Taxonomy" id="451"/>
    <lineage>
        <taxon>Bacteria</taxon>
        <taxon>Pseudomonadati</taxon>
        <taxon>Pseudomonadota</taxon>
        <taxon>Gammaproteobacteria</taxon>
        <taxon>Legionellales</taxon>
        <taxon>Legionellaceae</taxon>
        <taxon>Legionella</taxon>
    </lineage>
</organism>
<dbReference type="InterPro" id="IPR048011">
    <property type="entry name" value="NTP-PPase_MazG-like_C"/>
</dbReference>
<dbReference type="PATRIC" id="fig|451.8.peg.2866"/>
<keyword evidence="5" id="KW-1185">Reference proteome</keyword>
<keyword evidence="2" id="KW-0808">Transferase</keyword>
<dbReference type="GO" id="GO:0046076">
    <property type="term" value="P:dTTP catabolic process"/>
    <property type="evidence" value="ECO:0007669"/>
    <property type="project" value="TreeGrafter"/>
</dbReference>
<reference evidence="3 5" key="3">
    <citation type="submission" date="2016-10" db="EMBL/GenBank/DDBJ databases">
        <authorList>
            <person name="Varghese N."/>
            <person name="Submissions S."/>
        </authorList>
    </citation>
    <scope>NUCLEOTIDE SEQUENCE [LARGE SCALE GENOMIC DNA]</scope>
    <source>
        <strain evidence="3 5">ATCC 33218</strain>
    </source>
</reference>
<dbReference type="STRING" id="451.B6N58_10280"/>
<dbReference type="EMBL" id="LN614830">
    <property type="protein sequence ID" value="CEG60357.1"/>
    <property type="molecule type" value="Genomic_DNA"/>
</dbReference>
<dbReference type="PANTHER" id="PTHR30522">
    <property type="entry name" value="NUCLEOSIDE TRIPHOSPHATE PYROPHOSPHOHYDROLASE"/>
    <property type="match status" value="1"/>
</dbReference>
<dbReference type="EMBL" id="FMVN01000015">
    <property type="protein sequence ID" value="SCY72836.1"/>
    <property type="molecule type" value="Genomic_DNA"/>
</dbReference>
<dbReference type="Pfam" id="PF13508">
    <property type="entry name" value="Acetyltransf_7"/>
    <property type="match status" value="1"/>
</dbReference>
<feature type="domain" description="N-acetyltransferase" evidence="1">
    <location>
        <begin position="3"/>
        <end position="154"/>
    </location>
</feature>
<dbReference type="PANTHER" id="PTHR30522:SF0">
    <property type="entry name" value="NUCLEOSIDE TRIPHOSPHATE PYROPHOSPHOHYDROLASE"/>
    <property type="match status" value="1"/>
</dbReference>
<dbReference type="GO" id="GO:0016747">
    <property type="term" value="F:acyltransferase activity, transferring groups other than amino-acyl groups"/>
    <property type="evidence" value="ECO:0007669"/>
    <property type="project" value="InterPro"/>
</dbReference>
<keyword evidence="2" id="KW-0012">Acyltransferase</keyword>
<name>A0A098GED3_LEGMI</name>